<evidence type="ECO:0000313" key="2">
    <source>
        <dbReference type="EMBL" id="KAF2228793.1"/>
    </source>
</evidence>
<name>A0A6A6GU28_VIRVR</name>
<dbReference type="EMBL" id="ML991891">
    <property type="protein sequence ID" value="KAF2228793.1"/>
    <property type="molecule type" value="Genomic_DNA"/>
</dbReference>
<dbReference type="Proteomes" id="UP000800092">
    <property type="component" value="Unassembled WGS sequence"/>
</dbReference>
<keyword evidence="3" id="KW-1185">Reference proteome</keyword>
<protein>
    <submittedName>
        <fullName evidence="2">Uncharacterized protein</fullName>
    </submittedName>
</protein>
<organism evidence="2 3">
    <name type="scientific">Viridothelium virens</name>
    <name type="common">Speckled blister lichen</name>
    <name type="synonym">Trypethelium virens</name>
    <dbReference type="NCBI Taxonomy" id="1048519"/>
    <lineage>
        <taxon>Eukaryota</taxon>
        <taxon>Fungi</taxon>
        <taxon>Dikarya</taxon>
        <taxon>Ascomycota</taxon>
        <taxon>Pezizomycotina</taxon>
        <taxon>Dothideomycetes</taxon>
        <taxon>Dothideomycetes incertae sedis</taxon>
        <taxon>Trypetheliales</taxon>
        <taxon>Trypetheliaceae</taxon>
        <taxon>Viridothelium</taxon>
    </lineage>
</organism>
<dbReference type="OrthoDB" id="3431913at2759"/>
<feature type="compositionally biased region" description="Basic and acidic residues" evidence="1">
    <location>
        <begin position="200"/>
        <end position="214"/>
    </location>
</feature>
<sequence length="235" mass="26587">MKSLFKVGLSKGKEEFIKGKLNAEHAIGLGQTPNVVPPGEADIEEHRTVEIGWHPVPGGQWIAKTALAKMITDRIHNYPDPTQHWAVIVGDYCHQLWMDEDLDIIYINEKLVKDKWTKYEVGKTKLNDEAVRQAGEMVIFQMREKQKAYNLISNNCQNFASNMLDAVQVGKHKELGTSLAVYQRVIGKGKVSDLFLEKLPEAEEQDERPPDQVVEHASQVMDETTPKLGTNETPR</sequence>
<feature type="region of interest" description="Disordered" evidence="1">
    <location>
        <begin position="200"/>
        <end position="235"/>
    </location>
</feature>
<proteinExistence type="predicted"/>
<reference evidence="2" key="1">
    <citation type="journal article" date="2020" name="Stud. Mycol.">
        <title>101 Dothideomycetes genomes: a test case for predicting lifestyles and emergence of pathogens.</title>
        <authorList>
            <person name="Haridas S."/>
            <person name="Albert R."/>
            <person name="Binder M."/>
            <person name="Bloem J."/>
            <person name="Labutti K."/>
            <person name="Salamov A."/>
            <person name="Andreopoulos B."/>
            <person name="Baker S."/>
            <person name="Barry K."/>
            <person name="Bills G."/>
            <person name="Bluhm B."/>
            <person name="Cannon C."/>
            <person name="Castanera R."/>
            <person name="Culley D."/>
            <person name="Daum C."/>
            <person name="Ezra D."/>
            <person name="Gonzalez J."/>
            <person name="Henrissat B."/>
            <person name="Kuo A."/>
            <person name="Liang C."/>
            <person name="Lipzen A."/>
            <person name="Lutzoni F."/>
            <person name="Magnuson J."/>
            <person name="Mondo S."/>
            <person name="Nolan M."/>
            <person name="Ohm R."/>
            <person name="Pangilinan J."/>
            <person name="Park H.-J."/>
            <person name="Ramirez L."/>
            <person name="Alfaro M."/>
            <person name="Sun H."/>
            <person name="Tritt A."/>
            <person name="Yoshinaga Y."/>
            <person name="Zwiers L.-H."/>
            <person name="Turgeon B."/>
            <person name="Goodwin S."/>
            <person name="Spatafora J."/>
            <person name="Crous P."/>
            <person name="Grigoriev I."/>
        </authorList>
    </citation>
    <scope>NUCLEOTIDE SEQUENCE</scope>
    <source>
        <strain evidence="2">Tuck. ex Michener</strain>
    </source>
</reference>
<gene>
    <name evidence="2" type="ORF">EV356DRAFT_497453</name>
</gene>
<dbReference type="AlphaFoldDB" id="A0A6A6GU28"/>
<accession>A0A6A6GU28</accession>
<evidence type="ECO:0000313" key="3">
    <source>
        <dbReference type="Proteomes" id="UP000800092"/>
    </source>
</evidence>
<evidence type="ECO:0000256" key="1">
    <source>
        <dbReference type="SAM" id="MobiDB-lite"/>
    </source>
</evidence>